<protein>
    <submittedName>
        <fullName evidence="2">Uncharacterized protein</fullName>
    </submittedName>
</protein>
<evidence type="ECO:0000313" key="2">
    <source>
        <dbReference type="EMBL" id="KAG7492590.1"/>
    </source>
</evidence>
<reference evidence="2" key="1">
    <citation type="submission" date="2021-01" db="EMBL/GenBank/DDBJ databases">
        <authorList>
            <person name="Zahm M."/>
            <person name="Roques C."/>
            <person name="Cabau C."/>
            <person name="Klopp C."/>
            <person name="Donnadieu C."/>
            <person name="Jouanno E."/>
            <person name="Lampietro C."/>
            <person name="Louis A."/>
            <person name="Herpin A."/>
            <person name="Echchiki A."/>
            <person name="Berthelot C."/>
            <person name="Parey E."/>
            <person name="Roest-Crollius H."/>
            <person name="Braasch I."/>
            <person name="Postlethwait J."/>
            <person name="Bobe J."/>
            <person name="Montfort J."/>
            <person name="Bouchez O."/>
            <person name="Begum T."/>
            <person name="Mejri S."/>
            <person name="Adams A."/>
            <person name="Chen W.-J."/>
            <person name="Guiguen Y."/>
        </authorList>
    </citation>
    <scope>NUCLEOTIDE SEQUENCE</scope>
    <source>
        <strain evidence="2">YG-15Mar2019-1</strain>
        <tissue evidence="2">Brain</tissue>
    </source>
</reference>
<feature type="region of interest" description="Disordered" evidence="1">
    <location>
        <begin position="63"/>
        <end position="115"/>
    </location>
</feature>
<name>A0A9D3QKR3_MEGAT</name>
<proteinExistence type="predicted"/>
<keyword evidence="3" id="KW-1185">Reference proteome</keyword>
<evidence type="ECO:0000313" key="3">
    <source>
        <dbReference type="Proteomes" id="UP001046870"/>
    </source>
</evidence>
<comment type="caution">
    <text evidence="2">The sequence shown here is derived from an EMBL/GenBank/DDBJ whole genome shotgun (WGS) entry which is preliminary data.</text>
</comment>
<dbReference type="AlphaFoldDB" id="A0A9D3QKR3"/>
<dbReference type="EMBL" id="JAFDVH010000001">
    <property type="protein sequence ID" value="KAG7492590.1"/>
    <property type="molecule type" value="Genomic_DNA"/>
</dbReference>
<dbReference type="Proteomes" id="UP001046870">
    <property type="component" value="Chromosome 1"/>
</dbReference>
<sequence length="160" mass="18111">MKKALEYTIYSCELNKARAKVNKPSTKMETCRDQIRWLPDAQQDERDKLEKLDHDLNEVKTHVEELDKKYEQKSYLPRGENAEQQAPGPPGGRIWKRGGSSSSEQPPERSGRPPVSNLLEASLALCCCLALSTQNRSAPCLFTHYQQHQLGAGALPQKRH</sequence>
<gene>
    <name evidence="2" type="ORF">MATL_G00016520</name>
</gene>
<accession>A0A9D3QKR3</accession>
<feature type="compositionally biased region" description="Basic and acidic residues" evidence="1">
    <location>
        <begin position="63"/>
        <end position="72"/>
    </location>
</feature>
<organism evidence="2 3">
    <name type="scientific">Megalops atlanticus</name>
    <name type="common">Tarpon</name>
    <name type="synonym">Clupea gigantea</name>
    <dbReference type="NCBI Taxonomy" id="7932"/>
    <lineage>
        <taxon>Eukaryota</taxon>
        <taxon>Metazoa</taxon>
        <taxon>Chordata</taxon>
        <taxon>Craniata</taxon>
        <taxon>Vertebrata</taxon>
        <taxon>Euteleostomi</taxon>
        <taxon>Actinopterygii</taxon>
        <taxon>Neopterygii</taxon>
        <taxon>Teleostei</taxon>
        <taxon>Elopiformes</taxon>
        <taxon>Megalopidae</taxon>
        <taxon>Megalops</taxon>
    </lineage>
</organism>
<evidence type="ECO:0000256" key="1">
    <source>
        <dbReference type="SAM" id="MobiDB-lite"/>
    </source>
</evidence>